<proteinExistence type="predicted"/>
<name>A0AAJ7N7B4_9HYME</name>
<accession>A0AAJ7N7B4</accession>
<gene>
    <name evidence="4" type="primary">LOC108625605</name>
</gene>
<dbReference type="InterPro" id="IPR002557">
    <property type="entry name" value="Chitin-bd_dom"/>
</dbReference>
<evidence type="ECO:0000256" key="1">
    <source>
        <dbReference type="SAM" id="SignalP"/>
    </source>
</evidence>
<evidence type="ECO:0000313" key="4">
    <source>
        <dbReference type="RefSeq" id="XP_017881195.1"/>
    </source>
</evidence>
<keyword evidence="3" id="KW-1185">Reference proteome</keyword>
<dbReference type="GeneID" id="108625605"/>
<dbReference type="SUPFAM" id="SSF57625">
    <property type="entry name" value="Invertebrate chitin-binding proteins"/>
    <property type="match status" value="1"/>
</dbReference>
<keyword evidence="1" id="KW-0732">Signal</keyword>
<dbReference type="GO" id="GO:0005576">
    <property type="term" value="C:extracellular region"/>
    <property type="evidence" value="ECO:0007669"/>
    <property type="project" value="InterPro"/>
</dbReference>
<dbReference type="RefSeq" id="XP_017881195.1">
    <property type="nucleotide sequence ID" value="XM_018025706.2"/>
</dbReference>
<evidence type="ECO:0000259" key="2">
    <source>
        <dbReference type="PROSITE" id="PS50940"/>
    </source>
</evidence>
<sequence>MKLIFAFPVIWFVVTLTDAGVPLPQPGDSQDHLTKNCQIPKCPVMKDQEKPLTLPYPMDCLQYVECKGSETRVLACPPDEVFDKETSSCGPREKVHCVPCYQQAP</sequence>
<evidence type="ECO:0000313" key="3">
    <source>
        <dbReference type="Proteomes" id="UP000694925"/>
    </source>
</evidence>
<feature type="signal peptide" evidence="1">
    <location>
        <begin position="1"/>
        <end position="19"/>
    </location>
</feature>
<reference evidence="4" key="1">
    <citation type="submission" date="2025-08" db="UniProtKB">
        <authorList>
            <consortium name="RefSeq"/>
        </authorList>
    </citation>
    <scope>IDENTIFICATION</scope>
    <source>
        <tissue evidence="4">Whole body</tissue>
    </source>
</reference>
<dbReference type="SMART" id="SM00494">
    <property type="entry name" value="ChtBD2"/>
    <property type="match status" value="1"/>
</dbReference>
<dbReference type="Pfam" id="PF01607">
    <property type="entry name" value="CBM_14"/>
    <property type="match status" value="1"/>
</dbReference>
<dbReference type="InterPro" id="IPR036508">
    <property type="entry name" value="Chitin-bd_dom_sf"/>
</dbReference>
<protein>
    <submittedName>
        <fullName evidence="4">Uncharacterized protein LOC108625605</fullName>
    </submittedName>
</protein>
<dbReference type="KEGG" id="ccal:108625605"/>
<dbReference type="PROSITE" id="PS50940">
    <property type="entry name" value="CHIT_BIND_II"/>
    <property type="match status" value="1"/>
</dbReference>
<feature type="domain" description="Chitin-binding type-2" evidence="2">
    <location>
        <begin position="39"/>
        <end position="99"/>
    </location>
</feature>
<dbReference type="GO" id="GO:0008061">
    <property type="term" value="F:chitin binding"/>
    <property type="evidence" value="ECO:0007669"/>
    <property type="project" value="InterPro"/>
</dbReference>
<dbReference type="AlphaFoldDB" id="A0AAJ7N7B4"/>
<dbReference type="Proteomes" id="UP000694925">
    <property type="component" value="Unplaced"/>
</dbReference>
<organism evidence="3 4">
    <name type="scientific">Ceratina calcarata</name>
    <dbReference type="NCBI Taxonomy" id="156304"/>
    <lineage>
        <taxon>Eukaryota</taxon>
        <taxon>Metazoa</taxon>
        <taxon>Ecdysozoa</taxon>
        <taxon>Arthropoda</taxon>
        <taxon>Hexapoda</taxon>
        <taxon>Insecta</taxon>
        <taxon>Pterygota</taxon>
        <taxon>Neoptera</taxon>
        <taxon>Endopterygota</taxon>
        <taxon>Hymenoptera</taxon>
        <taxon>Apocrita</taxon>
        <taxon>Aculeata</taxon>
        <taxon>Apoidea</taxon>
        <taxon>Anthophila</taxon>
        <taxon>Apidae</taxon>
        <taxon>Ceratina</taxon>
        <taxon>Zadontomerus</taxon>
    </lineage>
</organism>
<feature type="chain" id="PRO_5042567699" evidence="1">
    <location>
        <begin position="20"/>
        <end position="105"/>
    </location>
</feature>
<dbReference type="Gene3D" id="2.170.140.10">
    <property type="entry name" value="Chitin binding domain"/>
    <property type="match status" value="1"/>
</dbReference>